<dbReference type="KEGG" id="dcb:C3Y92_17245"/>
<name>A0A4P6HNR0_9BACT</name>
<dbReference type="RefSeq" id="WP_129354749.1">
    <property type="nucleotide sequence ID" value="NZ_CP026538.1"/>
</dbReference>
<accession>A0A4P6HNR0</accession>
<dbReference type="Proteomes" id="UP000293296">
    <property type="component" value="Chromosome"/>
</dbReference>
<dbReference type="AlphaFoldDB" id="A0A4P6HNR0"/>
<evidence type="ECO:0000313" key="2">
    <source>
        <dbReference type="Proteomes" id="UP000293296"/>
    </source>
</evidence>
<reference evidence="1 2" key="1">
    <citation type="submission" date="2018-02" db="EMBL/GenBank/DDBJ databases">
        <title>Genome sequence of Desulfovibrio carbinolicus DSM 3852.</title>
        <authorList>
            <person name="Wilbanks E."/>
            <person name="Skennerton C.T."/>
            <person name="Orphan V.J."/>
        </authorList>
    </citation>
    <scope>NUCLEOTIDE SEQUENCE [LARGE SCALE GENOMIC DNA]</scope>
    <source>
        <strain evidence="1 2">DSM 3852</strain>
    </source>
</reference>
<evidence type="ECO:0000313" key="1">
    <source>
        <dbReference type="EMBL" id="QAZ68883.1"/>
    </source>
</evidence>
<dbReference type="EMBL" id="CP026538">
    <property type="protein sequence ID" value="QAZ68883.1"/>
    <property type="molecule type" value="Genomic_DNA"/>
</dbReference>
<keyword evidence="2" id="KW-1185">Reference proteome</keyword>
<gene>
    <name evidence="1" type="ORF">C3Y92_17245</name>
</gene>
<proteinExistence type="predicted"/>
<organism evidence="1 2">
    <name type="scientific">Solidesulfovibrio carbinolicus</name>
    <dbReference type="NCBI Taxonomy" id="296842"/>
    <lineage>
        <taxon>Bacteria</taxon>
        <taxon>Pseudomonadati</taxon>
        <taxon>Thermodesulfobacteriota</taxon>
        <taxon>Desulfovibrionia</taxon>
        <taxon>Desulfovibrionales</taxon>
        <taxon>Desulfovibrionaceae</taxon>
        <taxon>Solidesulfovibrio</taxon>
    </lineage>
</organism>
<dbReference type="OrthoDB" id="5458799at2"/>
<protein>
    <submittedName>
        <fullName evidence="1">Uncharacterized protein</fullName>
    </submittedName>
</protein>
<sequence length="110" mass="12762">MKYLLIFIVIIGIVTYIFLGAPSPKEEDAHVADRREQVWERIAYLEHRRRDMLAEARTNQMATGPNRSRLTSRGAYYAGYRDGFNQGYYQGSFLSADRKPDPLFFKVPNP</sequence>